<dbReference type="GO" id="GO:0008240">
    <property type="term" value="F:tripeptidyl-peptidase activity"/>
    <property type="evidence" value="ECO:0007669"/>
    <property type="project" value="TreeGrafter"/>
</dbReference>
<feature type="binding site" evidence="8">
    <location>
        <position position="675"/>
    </location>
    <ligand>
        <name>Ca(2+)</name>
        <dbReference type="ChEBI" id="CHEBI:29108"/>
    </ligand>
</feature>
<dbReference type="CDD" id="cd11377">
    <property type="entry name" value="Pro-peptidase_S53"/>
    <property type="match status" value="1"/>
</dbReference>
<comment type="subcellular location">
    <subcellularLocation>
        <location evidence="1">Secreted</location>
        <location evidence="1">Extracellular space</location>
    </subcellularLocation>
</comment>
<keyword evidence="4 8" id="KW-0378">Hydrolase</keyword>
<feature type="binding site" evidence="8">
    <location>
        <position position="654"/>
    </location>
    <ligand>
        <name>Ca(2+)</name>
        <dbReference type="ChEBI" id="CHEBI:29108"/>
    </ligand>
</feature>
<evidence type="ECO:0000256" key="5">
    <source>
        <dbReference type="ARBA" id="ARBA00022825"/>
    </source>
</evidence>
<dbReference type="GO" id="GO:0046872">
    <property type="term" value="F:metal ion binding"/>
    <property type="evidence" value="ECO:0007669"/>
    <property type="project" value="UniProtKB-UniRule"/>
</dbReference>
<dbReference type="SUPFAM" id="SSF52743">
    <property type="entry name" value="Subtilisin-like"/>
    <property type="match status" value="1"/>
</dbReference>
<feature type="chain" id="PRO_5040787607" description="Peptidase S53 domain-containing protein" evidence="9">
    <location>
        <begin position="20"/>
        <end position="696"/>
    </location>
</feature>
<dbReference type="OrthoDB" id="409122at2759"/>
<keyword evidence="12" id="KW-1185">Reference proteome</keyword>
<keyword evidence="6 8" id="KW-0106">Calcium</keyword>
<evidence type="ECO:0000256" key="9">
    <source>
        <dbReference type="SAM" id="SignalP"/>
    </source>
</evidence>
<dbReference type="EMBL" id="JAPEVB010000004">
    <property type="protein sequence ID" value="KAJ4389280.1"/>
    <property type="molecule type" value="Genomic_DNA"/>
</dbReference>
<comment type="cofactor">
    <cofactor evidence="8">
        <name>Ca(2+)</name>
        <dbReference type="ChEBI" id="CHEBI:29108"/>
    </cofactor>
    <text evidence="8">Binds 1 Ca(2+) ion per subunit.</text>
</comment>
<evidence type="ECO:0000259" key="10">
    <source>
        <dbReference type="PROSITE" id="PS51695"/>
    </source>
</evidence>
<feature type="active site" description="Charge relay system" evidence="8">
    <location>
        <position position="318"/>
    </location>
</feature>
<dbReference type="Pfam" id="PF09286">
    <property type="entry name" value="Pro-kuma_activ"/>
    <property type="match status" value="1"/>
</dbReference>
<dbReference type="InterPro" id="IPR050819">
    <property type="entry name" value="Tripeptidyl-peptidase_I"/>
</dbReference>
<gene>
    <name evidence="11" type="ORF">N0V93_006745</name>
</gene>
<evidence type="ECO:0000256" key="2">
    <source>
        <dbReference type="ARBA" id="ARBA00022670"/>
    </source>
</evidence>
<dbReference type="InterPro" id="IPR015366">
    <property type="entry name" value="S53_propep"/>
</dbReference>
<dbReference type="GO" id="GO:0006508">
    <property type="term" value="P:proteolysis"/>
    <property type="evidence" value="ECO:0007669"/>
    <property type="project" value="UniProtKB-KW"/>
</dbReference>
<evidence type="ECO:0000313" key="11">
    <source>
        <dbReference type="EMBL" id="KAJ4389280.1"/>
    </source>
</evidence>
<dbReference type="AlphaFoldDB" id="A0A9W8YSH4"/>
<keyword evidence="5 8" id="KW-0720">Serine protease</keyword>
<dbReference type="Proteomes" id="UP001140453">
    <property type="component" value="Unassembled WGS sequence"/>
</dbReference>
<dbReference type="InterPro" id="IPR036852">
    <property type="entry name" value="Peptidase_S8/S53_dom_sf"/>
</dbReference>
<feature type="binding site" evidence="8">
    <location>
        <position position="673"/>
    </location>
    <ligand>
        <name>Ca(2+)</name>
        <dbReference type="ChEBI" id="CHEBI:29108"/>
    </ligand>
</feature>
<sequence>MKICIVSSVLFLSATVVAATSKLLHRDHYAVHEERSQVSPRWMKRNRVSRTKILPVRIGLTQNLDRAEEHLLDISHPHSPNYGRLWTSDQVVEAFKPSETAVQAVREWLAVHGITGVVQSENKAWLAFDAPASKVESLLDTEYYEYEDARTGGVLPACDKYHVPGIIQEHIDYITPGIKLMAPVGGDAAAGDELKRRMGLKRRVNKHAKAPLKVQKQKSGDLLQQLQLASNDSSLNTCDVAITPECIAALYQIPPGSLANPANSMGIFEAELQYWDQEDLNLFFSNFTPTIPNGTHPFNKEIDGGVATTTNLSEAGGESMLDLELAYPIVYPQTITVWNVDDIHYQTWANDTYTWGFNTLLDAIDGSYCTYTAYNETGNAAGIDPTYPDPQPDGTGYNGTLQCGVYKPPNVISFSYGGQEADVPIAYQKRQCNEYLKLGLQGVSFLFASGDSGVSNYPEPYGDDGPTGCLGPDLNIFNPTWPNNCPWVTNVGATKVYPGYTVFDNESAVYDPAGYPYSVNYSSGGGFSNVYGVPDYQADAVATFFADHDPGYPYYSALAPDEPNPALPNVTALAGDTGGIYNRIGRGIPDVAANGDNIAVFVGGEFSLSGGTSASTPIFSAIINRINEERIAINKTSVGFINPVLYQNPQVLNDIVNGTNPGCNTIGFSAVEGWDPTTGLGTPNYPKMLELFLSLP</sequence>
<dbReference type="PROSITE" id="PS51695">
    <property type="entry name" value="SEDOLISIN"/>
    <property type="match status" value="1"/>
</dbReference>
<comment type="caution">
    <text evidence="11">The sequence shown here is derived from an EMBL/GenBank/DDBJ whole genome shotgun (WGS) entry which is preliminary data.</text>
</comment>
<evidence type="ECO:0000256" key="4">
    <source>
        <dbReference type="ARBA" id="ARBA00022801"/>
    </source>
</evidence>
<feature type="signal peptide" evidence="9">
    <location>
        <begin position="1"/>
        <end position="19"/>
    </location>
</feature>
<dbReference type="InterPro" id="IPR030400">
    <property type="entry name" value="Sedolisin_dom"/>
</dbReference>
<feature type="binding site" evidence="8">
    <location>
        <position position="655"/>
    </location>
    <ligand>
        <name>Ca(2+)</name>
        <dbReference type="ChEBI" id="CHEBI:29108"/>
    </ligand>
</feature>
<evidence type="ECO:0000256" key="3">
    <source>
        <dbReference type="ARBA" id="ARBA00022723"/>
    </source>
</evidence>
<evidence type="ECO:0000313" key="12">
    <source>
        <dbReference type="Proteomes" id="UP001140453"/>
    </source>
</evidence>
<name>A0A9W8YSH4_9PEZI</name>
<protein>
    <recommendedName>
        <fullName evidence="10">Peptidase S53 domain-containing protein</fullName>
    </recommendedName>
</protein>
<feature type="active site" description="Charge relay system" evidence="8">
    <location>
        <position position="322"/>
    </location>
</feature>
<dbReference type="GO" id="GO:0005576">
    <property type="term" value="C:extracellular region"/>
    <property type="evidence" value="ECO:0007669"/>
    <property type="project" value="UniProtKB-SubCell"/>
</dbReference>
<dbReference type="SMART" id="SM00944">
    <property type="entry name" value="Pro-kuma_activ"/>
    <property type="match status" value="1"/>
</dbReference>
<dbReference type="SUPFAM" id="SSF54897">
    <property type="entry name" value="Protease propeptides/inhibitors"/>
    <property type="match status" value="1"/>
</dbReference>
<evidence type="ECO:0000256" key="7">
    <source>
        <dbReference type="ARBA" id="ARBA00023145"/>
    </source>
</evidence>
<keyword evidence="3 8" id="KW-0479">Metal-binding</keyword>
<feature type="active site" description="Charge relay system" evidence="8">
    <location>
        <position position="613"/>
    </location>
</feature>
<dbReference type="CDD" id="cd04056">
    <property type="entry name" value="Peptidases_S53"/>
    <property type="match status" value="1"/>
</dbReference>
<evidence type="ECO:0000256" key="1">
    <source>
        <dbReference type="ARBA" id="ARBA00004239"/>
    </source>
</evidence>
<dbReference type="PANTHER" id="PTHR14218:SF19">
    <property type="entry name" value="SERINE PROTEASE AORO, PUTATIVE (AFU_ORTHOLOGUE AFUA_6G10250)-RELATED"/>
    <property type="match status" value="1"/>
</dbReference>
<dbReference type="PANTHER" id="PTHR14218">
    <property type="entry name" value="PROTEASE S8 TRIPEPTIDYL PEPTIDASE I CLN2"/>
    <property type="match status" value="1"/>
</dbReference>
<proteinExistence type="predicted"/>
<keyword evidence="9" id="KW-0732">Signal</keyword>
<organism evidence="11 12">
    <name type="scientific">Gnomoniopsis smithogilvyi</name>
    <dbReference type="NCBI Taxonomy" id="1191159"/>
    <lineage>
        <taxon>Eukaryota</taxon>
        <taxon>Fungi</taxon>
        <taxon>Dikarya</taxon>
        <taxon>Ascomycota</taxon>
        <taxon>Pezizomycotina</taxon>
        <taxon>Sordariomycetes</taxon>
        <taxon>Sordariomycetidae</taxon>
        <taxon>Diaporthales</taxon>
        <taxon>Gnomoniaceae</taxon>
        <taxon>Gnomoniopsis</taxon>
    </lineage>
</organism>
<feature type="domain" description="Peptidase S53" evidence="10">
    <location>
        <begin position="241"/>
        <end position="695"/>
    </location>
</feature>
<reference evidence="11" key="1">
    <citation type="submission" date="2022-10" db="EMBL/GenBank/DDBJ databases">
        <title>Tapping the CABI collections for fungal endophytes: first genome assemblies for Collariella, Neodidymelliopsis, Ascochyta clinopodiicola, Didymella pomorum, Didymosphaeria variabile, Neocosmospora piperis and Neocucurbitaria cava.</title>
        <authorList>
            <person name="Hill R."/>
        </authorList>
    </citation>
    <scope>NUCLEOTIDE SEQUENCE</scope>
    <source>
        <strain evidence="11">IMI 355082</strain>
    </source>
</reference>
<evidence type="ECO:0000256" key="6">
    <source>
        <dbReference type="ARBA" id="ARBA00022837"/>
    </source>
</evidence>
<accession>A0A9W8YSH4</accession>
<keyword evidence="7" id="KW-0865">Zymogen</keyword>
<keyword evidence="2 8" id="KW-0645">Protease</keyword>
<dbReference type="Gene3D" id="3.40.50.200">
    <property type="entry name" value="Peptidase S8/S53 domain"/>
    <property type="match status" value="1"/>
</dbReference>
<evidence type="ECO:0000256" key="8">
    <source>
        <dbReference type="PROSITE-ProRule" id="PRU01032"/>
    </source>
</evidence>
<dbReference type="GO" id="GO:0004252">
    <property type="term" value="F:serine-type endopeptidase activity"/>
    <property type="evidence" value="ECO:0007669"/>
    <property type="project" value="UniProtKB-UniRule"/>
</dbReference>